<proteinExistence type="predicted"/>
<sequence>MVQTLVLGSPSPAGLLFQQPGKAIIGKGFLCPIGGFSIYQKLSYAQEALQETFSSTLPCVRSTEDIHVLQLV</sequence>
<protein>
    <submittedName>
        <fullName evidence="1">Uncharacterized protein</fullName>
    </submittedName>
</protein>
<dbReference type="Proteomes" id="UP000269221">
    <property type="component" value="Unassembled WGS sequence"/>
</dbReference>
<comment type="caution">
    <text evidence="1">The sequence shown here is derived from an EMBL/GenBank/DDBJ whole genome shotgun (WGS) entry which is preliminary data.</text>
</comment>
<accession>A0A3M0K3B9</accession>
<organism evidence="1 2">
    <name type="scientific">Hirundo rustica rustica</name>
    <dbReference type="NCBI Taxonomy" id="333673"/>
    <lineage>
        <taxon>Eukaryota</taxon>
        <taxon>Metazoa</taxon>
        <taxon>Chordata</taxon>
        <taxon>Craniata</taxon>
        <taxon>Vertebrata</taxon>
        <taxon>Euteleostomi</taxon>
        <taxon>Archelosauria</taxon>
        <taxon>Archosauria</taxon>
        <taxon>Dinosauria</taxon>
        <taxon>Saurischia</taxon>
        <taxon>Theropoda</taxon>
        <taxon>Coelurosauria</taxon>
        <taxon>Aves</taxon>
        <taxon>Neognathae</taxon>
        <taxon>Neoaves</taxon>
        <taxon>Telluraves</taxon>
        <taxon>Australaves</taxon>
        <taxon>Passeriformes</taxon>
        <taxon>Sylvioidea</taxon>
        <taxon>Hirundinidae</taxon>
        <taxon>Hirundo</taxon>
    </lineage>
</organism>
<dbReference type="AlphaFoldDB" id="A0A3M0K3B9"/>
<reference evidence="1 2" key="1">
    <citation type="submission" date="2018-07" db="EMBL/GenBank/DDBJ databases">
        <title>A high quality draft genome assembly of the barn swallow (H. rustica rustica).</title>
        <authorList>
            <person name="Formenti G."/>
            <person name="Chiara M."/>
            <person name="Poveda L."/>
            <person name="Francoijs K.-J."/>
            <person name="Bonisoli-Alquati A."/>
            <person name="Canova L."/>
            <person name="Gianfranceschi L."/>
            <person name="Horner D.S."/>
            <person name="Saino N."/>
        </authorList>
    </citation>
    <scope>NUCLEOTIDE SEQUENCE [LARGE SCALE GENOMIC DNA]</scope>
    <source>
        <strain evidence="1">Chelidonia</strain>
        <tissue evidence="1">Blood</tissue>
    </source>
</reference>
<keyword evidence="2" id="KW-1185">Reference proteome</keyword>
<dbReference type="EMBL" id="QRBI01000120">
    <property type="protein sequence ID" value="RMC07673.1"/>
    <property type="molecule type" value="Genomic_DNA"/>
</dbReference>
<name>A0A3M0K3B9_HIRRU</name>
<evidence type="ECO:0000313" key="2">
    <source>
        <dbReference type="Proteomes" id="UP000269221"/>
    </source>
</evidence>
<gene>
    <name evidence="1" type="ORF">DUI87_17150</name>
</gene>
<evidence type="ECO:0000313" key="1">
    <source>
        <dbReference type="EMBL" id="RMC07673.1"/>
    </source>
</evidence>